<evidence type="ECO:0000256" key="3">
    <source>
        <dbReference type="ARBA" id="ARBA00022679"/>
    </source>
</evidence>
<dbReference type="GO" id="GO:0003677">
    <property type="term" value="F:DNA binding"/>
    <property type="evidence" value="ECO:0007669"/>
    <property type="project" value="UniProtKB-KW"/>
</dbReference>
<evidence type="ECO:0000256" key="4">
    <source>
        <dbReference type="ARBA" id="ARBA00022695"/>
    </source>
</evidence>
<keyword evidence="7" id="KW-0238">DNA-binding</keyword>
<dbReference type="PATRIC" id="fig|1618350.3.peg.588"/>
<keyword evidence="4" id="KW-0548">Nucleotidyltransferase</keyword>
<evidence type="ECO:0000313" key="10">
    <source>
        <dbReference type="EMBL" id="KKP69803.1"/>
    </source>
</evidence>
<proteinExistence type="inferred from homology"/>
<dbReference type="EC" id="2.7.7.7" evidence="2"/>
<comment type="catalytic activity">
    <reaction evidence="8">
        <text>DNA(n) + a 2'-deoxyribonucleoside 5'-triphosphate = DNA(n+1) + diphosphate</text>
        <dbReference type="Rhea" id="RHEA:22508"/>
        <dbReference type="Rhea" id="RHEA-COMP:17339"/>
        <dbReference type="Rhea" id="RHEA-COMP:17340"/>
        <dbReference type="ChEBI" id="CHEBI:33019"/>
        <dbReference type="ChEBI" id="CHEBI:61560"/>
        <dbReference type="ChEBI" id="CHEBI:173112"/>
        <dbReference type="EC" id="2.7.7.7"/>
    </reaction>
</comment>
<keyword evidence="3" id="KW-0808">Transferase</keyword>
<protein>
    <recommendedName>
        <fullName evidence="2">DNA-directed DNA polymerase</fullName>
        <ecNumber evidence="2">2.7.7.7</ecNumber>
    </recommendedName>
</protein>
<keyword evidence="6" id="KW-0239">DNA-directed DNA polymerase</keyword>
<dbReference type="STRING" id="1618350.UR67_C0003G0081"/>
<dbReference type="PRINTS" id="PR00868">
    <property type="entry name" value="DNAPOLI"/>
</dbReference>
<gene>
    <name evidence="10" type="ORF">UR67_C0003G0081</name>
</gene>
<comment type="similarity">
    <text evidence="1">Belongs to the DNA polymerase type-A family.</text>
</comment>
<dbReference type="GO" id="GO:0006302">
    <property type="term" value="P:double-strand break repair"/>
    <property type="evidence" value="ECO:0007669"/>
    <property type="project" value="TreeGrafter"/>
</dbReference>
<dbReference type="GO" id="GO:0003887">
    <property type="term" value="F:DNA-directed DNA polymerase activity"/>
    <property type="evidence" value="ECO:0007669"/>
    <property type="project" value="UniProtKB-KW"/>
</dbReference>
<organism evidence="10 11">
    <name type="scientific">candidate division CPR3 bacterium GW2011_GWF2_35_18</name>
    <dbReference type="NCBI Taxonomy" id="1618350"/>
    <lineage>
        <taxon>Bacteria</taxon>
        <taxon>Bacteria division CPR3</taxon>
    </lineage>
</organism>
<evidence type="ECO:0000256" key="5">
    <source>
        <dbReference type="ARBA" id="ARBA00022705"/>
    </source>
</evidence>
<evidence type="ECO:0000259" key="9">
    <source>
        <dbReference type="SMART" id="SM00482"/>
    </source>
</evidence>
<dbReference type="Gene3D" id="1.20.1060.10">
    <property type="entry name" value="Taq DNA Polymerase, Chain T, domain 4"/>
    <property type="match status" value="1"/>
</dbReference>
<dbReference type="InterPro" id="IPR001098">
    <property type="entry name" value="DNA-dir_DNA_pol_A_palm_dom"/>
</dbReference>
<dbReference type="PANTHER" id="PTHR10133">
    <property type="entry name" value="DNA POLYMERASE I"/>
    <property type="match status" value="1"/>
</dbReference>
<accession>A0A0G0BK44</accession>
<dbReference type="FunFam" id="1.10.150.20:FF:000002">
    <property type="entry name" value="DNA polymerase I"/>
    <property type="match status" value="1"/>
</dbReference>
<dbReference type="SMART" id="SM00482">
    <property type="entry name" value="POLAc"/>
    <property type="match status" value="1"/>
</dbReference>
<evidence type="ECO:0000256" key="8">
    <source>
        <dbReference type="ARBA" id="ARBA00049244"/>
    </source>
</evidence>
<evidence type="ECO:0000256" key="2">
    <source>
        <dbReference type="ARBA" id="ARBA00012417"/>
    </source>
</evidence>
<dbReference type="PANTHER" id="PTHR10133:SF27">
    <property type="entry name" value="DNA POLYMERASE NU"/>
    <property type="match status" value="1"/>
</dbReference>
<dbReference type="Gene3D" id="1.10.150.20">
    <property type="entry name" value="5' to 3' exonuclease, C-terminal subdomain"/>
    <property type="match status" value="1"/>
</dbReference>
<sequence length="437" mass="50096">MNNSPLSNKNNRESVSISDELHPYNVDNIDGQIQNLLTTMSKVGFLIDVEVINNLEVEVEDLLKKLSVRIFHHIGYDINLNSSKQIAKLLYEDLELPSGKKKKTGFSTDEVTLKKIKKLHPIIPLILEYRTVYKLKSTYLESLRCRIEEDGRIHSTFLLDVASTGRIVSRDPNLQNIPIRGSWGEKIRKAFIVPCEKILIAIDYSQIDLRVLTHFSKESKLIEAFKQNQDIHLSTAMEIFNKKASDITADERRIAKTVNFGIIYGISPHGLSESLEINQKQAAYFIKTYLDKYPQVKQYLDLSRQNALKNGYTETLGGEKRYIPELKSKNHFIRSSGERMAINYPIQGSSAEIIKLAMLDIDCEFVRRKLSSSKMILQIHDELVFEVENEEKDAVIKIVKEKMENVVKLIIPLKVSIKEGVNWGEMTEILKLEMAIK</sequence>
<dbReference type="PROSITE" id="PS00447">
    <property type="entry name" value="DNA_POLYMERASE_A"/>
    <property type="match status" value="1"/>
</dbReference>
<evidence type="ECO:0000256" key="7">
    <source>
        <dbReference type="ARBA" id="ARBA00023125"/>
    </source>
</evidence>
<dbReference type="Proteomes" id="UP000034581">
    <property type="component" value="Unassembled WGS sequence"/>
</dbReference>
<feature type="domain" description="DNA-directed DNA polymerase family A palm" evidence="9">
    <location>
        <begin position="184"/>
        <end position="391"/>
    </location>
</feature>
<dbReference type="InterPro" id="IPR019760">
    <property type="entry name" value="DNA-dir_DNA_pol_A_CS"/>
</dbReference>
<dbReference type="InterPro" id="IPR002298">
    <property type="entry name" value="DNA_polymerase_A"/>
</dbReference>
<evidence type="ECO:0000313" key="11">
    <source>
        <dbReference type="Proteomes" id="UP000034581"/>
    </source>
</evidence>
<dbReference type="CDD" id="cd08637">
    <property type="entry name" value="DNA_pol_A_pol_I_C"/>
    <property type="match status" value="1"/>
</dbReference>
<dbReference type="SUPFAM" id="SSF56672">
    <property type="entry name" value="DNA/RNA polymerases"/>
    <property type="match status" value="1"/>
</dbReference>
<dbReference type="InterPro" id="IPR043502">
    <property type="entry name" value="DNA/RNA_pol_sf"/>
</dbReference>
<dbReference type="EMBL" id="LBQB01000003">
    <property type="protein sequence ID" value="KKP69803.1"/>
    <property type="molecule type" value="Genomic_DNA"/>
</dbReference>
<comment type="caution">
    <text evidence="10">The sequence shown here is derived from an EMBL/GenBank/DDBJ whole genome shotgun (WGS) entry which is preliminary data.</text>
</comment>
<dbReference type="Pfam" id="PF00476">
    <property type="entry name" value="DNA_pol_A"/>
    <property type="match status" value="1"/>
</dbReference>
<keyword evidence="5" id="KW-0235">DNA replication</keyword>
<dbReference type="Gene3D" id="3.30.70.370">
    <property type="match status" value="1"/>
</dbReference>
<dbReference type="AlphaFoldDB" id="A0A0G0BK44"/>
<dbReference type="GO" id="GO:0006261">
    <property type="term" value="P:DNA-templated DNA replication"/>
    <property type="evidence" value="ECO:0007669"/>
    <property type="project" value="InterPro"/>
</dbReference>
<evidence type="ECO:0000256" key="6">
    <source>
        <dbReference type="ARBA" id="ARBA00022932"/>
    </source>
</evidence>
<name>A0A0G0BK44_UNCC3</name>
<evidence type="ECO:0000256" key="1">
    <source>
        <dbReference type="ARBA" id="ARBA00007705"/>
    </source>
</evidence>
<reference evidence="10 11" key="1">
    <citation type="journal article" date="2015" name="Nature">
        <title>rRNA introns, odd ribosomes, and small enigmatic genomes across a large radiation of phyla.</title>
        <authorList>
            <person name="Brown C.T."/>
            <person name="Hug L.A."/>
            <person name="Thomas B.C."/>
            <person name="Sharon I."/>
            <person name="Castelle C.J."/>
            <person name="Singh A."/>
            <person name="Wilkins M.J."/>
            <person name="Williams K.H."/>
            <person name="Banfield J.F."/>
        </authorList>
    </citation>
    <scope>NUCLEOTIDE SEQUENCE [LARGE SCALE GENOMIC DNA]</scope>
</reference>